<dbReference type="EMBL" id="JBHMCG010000062">
    <property type="protein sequence ID" value="MFB9573609.1"/>
    <property type="molecule type" value="Genomic_DNA"/>
</dbReference>
<keyword evidence="2" id="KW-1185">Reference proteome</keyword>
<dbReference type="Gene3D" id="3.30.470.20">
    <property type="entry name" value="ATP-grasp fold, B domain"/>
    <property type="match status" value="1"/>
</dbReference>
<reference evidence="1 2" key="1">
    <citation type="submission" date="2024-09" db="EMBL/GenBank/DDBJ databases">
        <authorList>
            <person name="Sun Q."/>
            <person name="Mori K."/>
        </authorList>
    </citation>
    <scope>NUCLEOTIDE SEQUENCE [LARGE SCALE GENOMIC DNA]</scope>
    <source>
        <strain evidence="1 2">JCM 3331</strain>
    </source>
</reference>
<accession>A0ABV5R9J7</accession>
<gene>
    <name evidence="1" type="ORF">ACFFTL_15085</name>
</gene>
<protein>
    <submittedName>
        <fullName evidence="1">ATP-grasp domain-containing protein</fullName>
    </submittedName>
</protein>
<proteinExistence type="predicted"/>
<evidence type="ECO:0000313" key="1">
    <source>
        <dbReference type="EMBL" id="MFB9573609.1"/>
    </source>
</evidence>
<name>A0ABV5R9J7_9ACTN</name>
<dbReference type="Proteomes" id="UP001589710">
    <property type="component" value="Unassembled WGS sequence"/>
</dbReference>
<organism evidence="1 2">
    <name type="scientific">Streptomyces yanii</name>
    <dbReference type="NCBI Taxonomy" id="78510"/>
    <lineage>
        <taxon>Bacteria</taxon>
        <taxon>Bacillati</taxon>
        <taxon>Actinomycetota</taxon>
        <taxon>Actinomycetes</taxon>
        <taxon>Kitasatosporales</taxon>
        <taxon>Streptomycetaceae</taxon>
        <taxon>Streptomyces</taxon>
    </lineage>
</organism>
<dbReference type="RefSeq" id="WP_386143881.1">
    <property type="nucleotide sequence ID" value="NZ_JBHMCG010000062.1"/>
</dbReference>
<comment type="caution">
    <text evidence="1">The sequence shown here is derived from an EMBL/GenBank/DDBJ whole genome shotgun (WGS) entry which is preliminary data.</text>
</comment>
<dbReference type="Pfam" id="PF15632">
    <property type="entry name" value="ATPgrasp_Ter"/>
    <property type="match status" value="1"/>
</dbReference>
<dbReference type="SUPFAM" id="SSF56059">
    <property type="entry name" value="Glutathione synthetase ATP-binding domain-like"/>
    <property type="match status" value="1"/>
</dbReference>
<sequence length="104" mass="11460">MELSRLIARTFGLHWLTNIQYRMYEGEPVLMDVNTRPADGLHRLCRCGLNAPWAAMRLALDVDPGNLTPDFLGANYAVVAGARTLRPVARPQQRTDSPAGAVSL</sequence>
<evidence type="ECO:0000313" key="2">
    <source>
        <dbReference type="Proteomes" id="UP001589710"/>
    </source>
</evidence>